<keyword evidence="6" id="KW-0067">ATP-binding</keyword>
<dbReference type="Pfam" id="PF00069">
    <property type="entry name" value="Pkinase"/>
    <property type="match status" value="1"/>
</dbReference>
<evidence type="ECO:0000256" key="3">
    <source>
        <dbReference type="ARBA" id="ARBA00022679"/>
    </source>
</evidence>
<dbReference type="PROSITE" id="PS50011">
    <property type="entry name" value="PROTEIN_KINASE_DOM"/>
    <property type="match status" value="1"/>
</dbReference>
<dbReference type="GO" id="GO:0032436">
    <property type="term" value="P:positive regulation of proteasomal ubiquitin-dependent protein catabolic process"/>
    <property type="evidence" value="ECO:0007669"/>
    <property type="project" value="TreeGrafter"/>
</dbReference>
<dbReference type="PANTHER" id="PTHR24057:SF0">
    <property type="entry name" value="PROTEIN KINASE SHAGGY-RELATED"/>
    <property type="match status" value="1"/>
</dbReference>
<dbReference type="GeneID" id="112680427"/>
<keyword evidence="5" id="KW-0418">Kinase</keyword>
<dbReference type="GO" id="GO:0005829">
    <property type="term" value="C:cytosol"/>
    <property type="evidence" value="ECO:0007669"/>
    <property type="project" value="TreeGrafter"/>
</dbReference>
<dbReference type="Gene3D" id="3.30.200.20">
    <property type="entry name" value="Phosphorylase Kinase, domain 1"/>
    <property type="match status" value="1"/>
</dbReference>
<dbReference type="GO" id="GO:0090090">
    <property type="term" value="P:negative regulation of canonical Wnt signaling pathway"/>
    <property type="evidence" value="ECO:0007669"/>
    <property type="project" value="TreeGrafter"/>
</dbReference>
<keyword evidence="2" id="KW-0723">Serine/threonine-protein kinase</keyword>
<dbReference type="GO" id="GO:0007165">
    <property type="term" value="P:signal transduction"/>
    <property type="evidence" value="ECO:0007669"/>
    <property type="project" value="TreeGrafter"/>
</dbReference>
<evidence type="ECO:0000313" key="9">
    <source>
        <dbReference type="RefSeq" id="XP_025406303.1"/>
    </source>
</evidence>
<dbReference type="PANTHER" id="PTHR24057">
    <property type="entry name" value="GLYCOGEN SYNTHASE KINASE-3 ALPHA"/>
    <property type="match status" value="1"/>
</dbReference>
<keyword evidence="4" id="KW-0547">Nucleotide-binding</keyword>
<gene>
    <name evidence="9" type="primary">LOC112680427</name>
</gene>
<organism evidence="8 9">
    <name type="scientific">Sipha flava</name>
    <name type="common">yellow sugarcane aphid</name>
    <dbReference type="NCBI Taxonomy" id="143950"/>
    <lineage>
        <taxon>Eukaryota</taxon>
        <taxon>Metazoa</taxon>
        <taxon>Ecdysozoa</taxon>
        <taxon>Arthropoda</taxon>
        <taxon>Hexapoda</taxon>
        <taxon>Insecta</taxon>
        <taxon>Pterygota</taxon>
        <taxon>Neoptera</taxon>
        <taxon>Paraneoptera</taxon>
        <taxon>Hemiptera</taxon>
        <taxon>Sternorrhyncha</taxon>
        <taxon>Aphidomorpha</taxon>
        <taxon>Aphidoidea</taxon>
        <taxon>Aphididae</taxon>
        <taxon>Sipha</taxon>
    </lineage>
</organism>
<proteinExistence type="inferred from homology"/>
<dbReference type="RefSeq" id="XP_025406303.1">
    <property type="nucleotide sequence ID" value="XM_025550518.1"/>
</dbReference>
<dbReference type="SMART" id="SM00220">
    <property type="entry name" value="S_TKc"/>
    <property type="match status" value="1"/>
</dbReference>
<dbReference type="GO" id="GO:0005524">
    <property type="term" value="F:ATP binding"/>
    <property type="evidence" value="ECO:0007669"/>
    <property type="project" value="UniProtKB-KW"/>
</dbReference>
<dbReference type="InterPro" id="IPR011009">
    <property type="entry name" value="Kinase-like_dom_sf"/>
</dbReference>
<dbReference type="AlphaFoldDB" id="A0A8B8F6D8"/>
<accession>A0A8B8F6D8</accession>
<evidence type="ECO:0000256" key="1">
    <source>
        <dbReference type="ARBA" id="ARBA00005527"/>
    </source>
</evidence>
<evidence type="ECO:0000259" key="7">
    <source>
        <dbReference type="PROSITE" id="PS50011"/>
    </source>
</evidence>
<dbReference type="SUPFAM" id="SSF56112">
    <property type="entry name" value="Protein kinase-like (PK-like)"/>
    <property type="match status" value="1"/>
</dbReference>
<dbReference type="InterPro" id="IPR008271">
    <property type="entry name" value="Ser/Thr_kinase_AS"/>
</dbReference>
<reference evidence="9" key="1">
    <citation type="submission" date="2025-08" db="UniProtKB">
        <authorList>
            <consortium name="RefSeq"/>
        </authorList>
    </citation>
    <scope>IDENTIFICATION</scope>
    <source>
        <tissue evidence="9">Whole body</tissue>
    </source>
</reference>
<protein>
    <submittedName>
        <fullName evidence="9">LOW QUALITY PROTEIN: shaggy-related protein kinase GSK2-like</fullName>
    </submittedName>
</protein>
<evidence type="ECO:0000256" key="4">
    <source>
        <dbReference type="ARBA" id="ARBA00022741"/>
    </source>
</evidence>
<dbReference type="Proteomes" id="UP000694846">
    <property type="component" value="Unplaced"/>
</dbReference>
<dbReference type="GO" id="GO:0070507">
    <property type="term" value="P:regulation of microtubule cytoskeleton organization"/>
    <property type="evidence" value="ECO:0007669"/>
    <property type="project" value="TreeGrafter"/>
</dbReference>
<keyword evidence="8" id="KW-1185">Reference proteome</keyword>
<dbReference type="GO" id="GO:0030154">
    <property type="term" value="P:cell differentiation"/>
    <property type="evidence" value="ECO:0007669"/>
    <property type="project" value="TreeGrafter"/>
</dbReference>
<dbReference type="GO" id="GO:0005634">
    <property type="term" value="C:nucleus"/>
    <property type="evidence" value="ECO:0007669"/>
    <property type="project" value="TreeGrafter"/>
</dbReference>
<dbReference type="OrthoDB" id="272141at2759"/>
<evidence type="ECO:0000256" key="6">
    <source>
        <dbReference type="ARBA" id="ARBA00022840"/>
    </source>
</evidence>
<dbReference type="InterPro" id="IPR050591">
    <property type="entry name" value="GSK-3"/>
</dbReference>
<dbReference type="Gene3D" id="1.10.510.10">
    <property type="entry name" value="Transferase(Phosphotransferase) domain 1"/>
    <property type="match status" value="1"/>
</dbReference>
<sequence>MHRDGRDDVTAVTGNGDPATTAGDRYRITCVTPLDAGTFGTVYRAVLLGRGSRRPVAVKQTRLPYGRGGRNELDVHTRLRHPNVVRLLFYFYSGNGTFDRRLNLVMELMPTNLDRVIRRYASVGRTVSVSQGKLYAYQMFRGLGYMHGTAGLCHRDVKPRNMLLCPWTDALKLCDFGSAKDLTDGRPNSRYVCSRRYRAPELLFATATHYTTAVDVWSAGCVYAELMTGAPAFPGVSASHQRALVRRPPALRSAAAPRDSVRLVMAALRLDPRSRPTALQACAHECFDVLRSPGRFDGHDQLSSLIVLQRALKNKN</sequence>
<evidence type="ECO:0000256" key="2">
    <source>
        <dbReference type="ARBA" id="ARBA00022527"/>
    </source>
</evidence>
<dbReference type="GO" id="GO:0004674">
    <property type="term" value="F:protein serine/threonine kinase activity"/>
    <property type="evidence" value="ECO:0007669"/>
    <property type="project" value="UniProtKB-KW"/>
</dbReference>
<dbReference type="PROSITE" id="PS00108">
    <property type="entry name" value="PROTEIN_KINASE_ST"/>
    <property type="match status" value="1"/>
</dbReference>
<feature type="domain" description="Protein kinase" evidence="7">
    <location>
        <begin position="28"/>
        <end position="287"/>
    </location>
</feature>
<keyword evidence="3" id="KW-0808">Transferase</keyword>
<evidence type="ECO:0000313" key="8">
    <source>
        <dbReference type="Proteomes" id="UP000694846"/>
    </source>
</evidence>
<name>A0A8B8F6D8_9HEMI</name>
<evidence type="ECO:0000256" key="5">
    <source>
        <dbReference type="ARBA" id="ARBA00022777"/>
    </source>
</evidence>
<comment type="similarity">
    <text evidence="1">Belongs to the protein kinase superfamily. CMGC Ser/Thr protein kinase family. GSK-3 subfamily.</text>
</comment>
<dbReference type="GO" id="GO:0030424">
    <property type="term" value="C:axon"/>
    <property type="evidence" value="ECO:0007669"/>
    <property type="project" value="TreeGrafter"/>
</dbReference>
<dbReference type="InterPro" id="IPR000719">
    <property type="entry name" value="Prot_kinase_dom"/>
</dbReference>